<dbReference type="Proteomes" id="UP000235672">
    <property type="component" value="Unassembled WGS sequence"/>
</dbReference>
<keyword evidence="6" id="KW-0503">Monooxygenase</keyword>
<dbReference type="CDD" id="cd11040">
    <property type="entry name" value="CYP7_CYP8-like"/>
    <property type="match status" value="1"/>
</dbReference>
<dbReference type="Gene3D" id="1.10.630.10">
    <property type="entry name" value="Cytochrome P450"/>
    <property type="match status" value="1"/>
</dbReference>
<dbReference type="InterPro" id="IPR002403">
    <property type="entry name" value="Cyt_P450_E_grp-IV"/>
</dbReference>
<feature type="binding site" description="axial binding residue" evidence="5">
    <location>
        <position position="419"/>
    </location>
    <ligand>
        <name>heme</name>
        <dbReference type="ChEBI" id="CHEBI:30413"/>
    </ligand>
    <ligandPart>
        <name>Fe</name>
        <dbReference type="ChEBI" id="CHEBI:18248"/>
    </ligandPart>
</feature>
<keyword evidence="6" id="KW-0560">Oxidoreductase</keyword>
<dbReference type="GO" id="GO:0005506">
    <property type="term" value="F:iron ion binding"/>
    <property type="evidence" value="ECO:0007669"/>
    <property type="project" value="InterPro"/>
</dbReference>
<dbReference type="Pfam" id="PF00067">
    <property type="entry name" value="p450"/>
    <property type="match status" value="1"/>
</dbReference>
<sequence>MEPSEPPLLQPTIPYVGHAIRFLRHQTKYLAVLNKRNPKPAYTLPILDKKIYVITSPSLLQTIFRSKDLSFEPFMLEFSQRLLGVSDKVMERTRRQQQHPKAPSFVQQVIKEIYISLSGQALVDMNLCTLNGFASMLNGINDTFSVEGLYTWLRSTLTLATTNTLFGSHNPMRSQPELSSLYWDFENNLTPLLLNFAPSLLALKAHRGREEIKSALIKYYSAQHDSEPDVAQITKNRAALLRKHGMSDHDIGEFELGLLHGALANTPPILFWLLIHILASVSLTNAIRHELLGILTSPPAESEKREVSIDITKFESHCPLLVSAYRETLRLTNSHIGVRRVMADTWISDGDSTYLLKAGADVQMPAEITHLAPNTWGPTAKIFDAGRFLKPESKCGKENQVFKDQKKGFHPFGGGKHLCPGRNIAFAPSVGIVTVLLLAFDVRSTSNELLKVPEIRSVKFGEAVAKPFGDGLKIGAVLSRRDAWEDVVWKFVS</sequence>
<reference evidence="7 8" key="1">
    <citation type="submission" date="2016-05" db="EMBL/GenBank/DDBJ databases">
        <title>A degradative enzymes factory behind the ericoid mycorrhizal symbiosis.</title>
        <authorList>
            <consortium name="DOE Joint Genome Institute"/>
            <person name="Martino E."/>
            <person name="Morin E."/>
            <person name="Grelet G."/>
            <person name="Kuo A."/>
            <person name="Kohler A."/>
            <person name="Daghino S."/>
            <person name="Barry K."/>
            <person name="Choi C."/>
            <person name="Cichocki N."/>
            <person name="Clum A."/>
            <person name="Copeland A."/>
            <person name="Hainaut M."/>
            <person name="Haridas S."/>
            <person name="Labutti K."/>
            <person name="Lindquist E."/>
            <person name="Lipzen A."/>
            <person name="Khouja H.-R."/>
            <person name="Murat C."/>
            <person name="Ohm R."/>
            <person name="Olson A."/>
            <person name="Spatafora J."/>
            <person name="Veneault-Fourrey C."/>
            <person name="Henrissat B."/>
            <person name="Grigoriev I."/>
            <person name="Martin F."/>
            <person name="Perotto S."/>
        </authorList>
    </citation>
    <scope>NUCLEOTIDE SEQUENCE [LARGE SCALE GENOMIC DNA]</scope>
    <source>
        <strain evidence="7 8">UAMH 7357</strain>
    </source>
</reference>
<evidence type="ECO:0000256" key="2">
    <source>
        <dbReference type="ARBA" id="ARBA00010617"/>
    </source>
</evidence>
<dbReference type="InterPro" id="IPR017972">
    <property type="entry name" value="Cyt_P450_CS"/>
</dbReference>
<dbReference type="PANTHER" id="PTHR47582:SF1">
    <property type="entry name" value="P450, PUTATIVE (EUROFUNG)-RELATED"/>
    <property type="match status" value="1"/>
</dbReference>
<evidence type="ECO:0000313" key="7">
    <source>
        <dbReference type="EMBL" id="PMD12121.1"/>
    </source>
</evidence>
<dbReference type="EMBL" id="KZ613563">
    <property type="protein sequence ID" value="PMD12121.1"/>
    <property type="molecule type" value="Genomic_DNA"/>
</dbReference>
<keyword evidence="5 6" id="KW-0349">Heme</keyword>
<dbReference type="PROSITE" id="PS00086">
    <property type="entry name" value="CYTOCHROME_P450"/>
    <property type="match status" value="1"/>
</dbReference>
<keyword evidence="8" id="KW-1185">Reference proteome</keyword>
<evidence type="ECO:0000256" key="3">
    <source>
        <dbReference type="ARBA" id="ARBA00022723"/>
    </source>
</evidence>
<comment type="similarity">
    <text evidence="2 6">Belongs to the cytochrome P450 family.</text>
</comment>
<gene>
    <name evidence="7" type="ORF">NA56DRAFT_587711</name>
</gene>
<dbReference type="AlphaFoldDB" id="A0A2J6PDJ8"/>
<dbReference type="PRINTS" id="PR00465">
    <property type="entry name" value="EP450IV"/>
</dbReference>
<evidence type="ECO:0000313" key="8">
    <source>
        <dbReference type="Proteomes" id="UP000235672"/>
    </source>
</evidence>
<dbReference type="GO" id="GO:0020037">
    <property type="term" value="F:heme binding"/>
    <property type="evidence" value="ECO:0007669"/>
    <property type="project" value="InterPro"/>
</dbReference>
<name>A0A2J6PDJ8_9HELO</name>
<dbReference type="GO" id="GO:0016705">
    <property type="term" value="F:oxidoreductase activity, acting on paired donors, with incorporation or reduction of molecular oxygen"/>
    <property type="evidence" value="ECO:0007669"/>
    <property type="project" value="InterPro"/>
</dbReference>
<dbReference type="InterPro" id="IPR053007">
    <property type="entry name" value="CYP450_monoxygenase_sec-met"/>
</dbReference>
<dbReference type="SUPFAM" id="SSF48264">
    <property type="entry name" value="Cytochrome P450"/>
    <property type="match status" value="1"/>
</dbReference>
<dbReference type="STRING" id="1745343.A0A2J6PDJ8"/>
<dbReference type="OrthoDB" id="1470350at2759"/>
<proteinExistence type="inferred from homology"/>
<keyword evidence="4 5" id="KW-0408">Iron</keyword>
<dbReference type="InterPro" id="IPR001128">
    <property type="entry name" value="Cyt_P450"/>
</dbReference>
<dbReference type="PANTHER" id="PTHR47582">
    <property type="entry name" value="P450, PUTATIVE (EUROFUNG)-RELATED"/>
    <property type="match status" value="1"/>
</dbReference>
<evidence type="ECO:0000256" key="6">
    <source>
        <dbReference type="RuleBase" id="RU000461"/>
    </source>
</evidence>
<dbReference type="InterPro" id="IPR036396">
    <property type="entry name" value="Cyt_P450_sf"/>
</dbReference>
<accession>A0A2J6PDJ8</accession>
<evidence type="ECO:0000256" key="4">
    <source>
        <dbReference type="ARBA" id="ARBA00023004"/>
    </source>
</evidence>
<keyword evidence="3 5" id="KW-0479">Metal-binding</keyword>
<dbReference type="GO" id="GO:0004497">
    <property type="term" value="F:monooxygenase activity"/>
    <property type="evidence" value="ECO:0007669"/>
    <property type="project" value="UniProtKB-KW"/>
</dbReference>
<evidence type="ECO:0000256" key="1">
    <source>
        <dbReference type="ARBA" id="ARBA00001971"/>
    </source>
</evidence>
<comment type="cofactor">
    <cofactor evidence="1 5">
        <name>heme</name>
        <dbReference type="ChEBI" id="CHEBI:30413"/>
    </cofactor>
</comment>
<protein>
    <submittedName>
        <fullName evidence="7">Cytochrome P450</fullName>
    </submittedName>
</protein>
<evidence type="ECO:0000256" key="5">
    <source>
        <dbReference type="PIRSR" id="PIRSR602403-1"/>
    </source>
</evidence>
<organism evidence="7 8">
    <name type="scientific">Hyaloscypha hepaticicola</name>
    <dbReference type="NCBI Taxonomy" id="2082293"/>
    <lineage>
        <taxon>Eukaryota</taxon>
        <taxon>Fungi</taxon>
        <taxon>Dikarya</taxon>
        <taxon>Ascomycota</taxon>
        <taxon>Pezizomycotina</taxon>
        <taxon>Leotiomycetes</taxon>
        <taxon>Helotiales</taxon>
        <taxon>Hyaloscyphaceae</taxon>
        <taxon>Hyaloscypha</taxon>
    </lineage>
</organism>